<dbReference type="SUPFAM" id="SSF51905">
    <property type="entry name" value="FAD/NAD(P)-binding domain"/>
    <property type="match status" value="1"/>
</dbReference>
<dbReference type="Proteomes" id="UP000190044">
    <property type="component" value="Unassembled WGS sequence"/>
</dbReference>
<dbReference type="Gene3D" id="3.30.560.10">
    <property type="entry name" value="Glucose Oxidase, domain 3"/>
    <property type="match status" value="1"/>
</dbReference>
<dbReference type="PROSITE" id="PS00623">
    <property type="entry name" value="GMC_OXRED_1"/>
    <property type="match status" value="1"/>
</dbReference>
<dbReference type="InterPro" id="IPR000172">
    <property type="entry name" value="GMC_OxRdtase_N"/>
</dbReference>
<feature type="binding site" evidence="5">
    <location>
        <begin position="93"/>
        <end position="96"/>
    </location>
    <ligand>
        <name>FAD</name>
        <dbReference type="ChEBI" id="CHEBI:57692"/>
    </ligand>
</feature>
<evidence type="ECO:0000259" key="7">
    <source>
        <dbReference type="PROSITE" id="PS00623"/>
    </source>
</evidence>
<comment type="cofactor">
    <cofactor evidence="1 5">
        <name>FAD</name>
        <dbReference type="ChEBI" id="CHEBI:57692"/>
    </cofactor>
</comment>
<dbReference type="GO" id="GO:0050660">
    <property type="term" value="F:flavin adenine dinucleotide binding"/>
    <property type="evidence" value="ECO:0007669"/>
    <property type="project" value="InterPro"/>
</dbReference>
<evidence type="ECO:0000256" key="5">
    <source>
        <dbReference type="PIRSR" id="PIRSR000137-2"/>
    </source>
</evidence>
<gene>
    <name evidence="9" type="ORF">SAMN06295937_10192</name>
</gene>
<dbReference type="PANTHER" id="PTHR11552">
    <property type="entry name" value="GLUCOSE-METHANOL-CHOLINE GMC OXIDOREDUCTASE"/>
    <property type="match status" value="1"/>
</dbReference>
<dbReference type="PROSITE" id="PS00624">
    <property type="entry name" value="GMC_OXRED_2"/>
    <property type="match status" value="1"/>
</dbReference>
<dbReference type="InterPro" id="IPR007867">
    <property type="entry name" value="GMC_OxRtase_C"/>
</dbReference>
<evidence type="ECO:0000256" key="1">
    <source>
        <dbReference type="ARBA" id="ARBA00001974"/>
    </source>
</evidence>
<evidence type="ECO:0000256" key="6">
    <source>
        <dbReference type="RuleBase" id="RU003968"/>
    </source>
</evidence>
<reference evidence="10" key="1">
    <citation type="submission" date="2017-02" db="EMBL/GenBank/DDBJ databases">
        <authorList>
            <person name="Varghese N."/>
            <person name="Submissions S."/>
        </authorList>
    </citation>
    <scope>NUCLEOTIDE SEQUENCE [LARGE SCALE GENOMIC DNA]</scope>
    <source>
        <strain evidence="10">R11H</strain>
    </source>
</reference>
<organism evidence="9 10">
    <name type="scientific">Sphingopyxis flava</name>
    <dbReference type="NCBI Taxonomy" id="1507287"/>
    <lineage>
        <taxon>Bacteria</taxon>
        <taxon>Pseudomonadati</taxon>
        <taxon>Pseudomonadota</taxon>
        <taxon>Alphaproteobacteria</taxon>
        <taxon>Sphingomonadales</taxon>
        <taxon>Sphingomonadaceae</taxon>
        <taxon>Sphingopyxis</taxon>
    </lineage>
</organism>
<comment type="similarity">
    <text evidence="2 6">Belongs to the GMC oxidoreductase family.</text>
</comment>
<dbReference type="PANTHER" id="PTHR11552:SF147">
    <property type="entry name" value="CHOLINE DEHYDROGENASE, MITOCHONDRIAL"/>
    <property type="match status" value="1"/>
</dbReference>
<evidence type="ECO:0000256" key="3">
    <source>
        <dbReference type="ARBA" id="ARBA00022630"/>
    </source>
</evidence>
<dbReference type="AlphaFoldDB" id="A0A1T5E4Z2"/>
<evidence type="ECO:0000256" key="4">
    <source>
        <dbReference type="ARBA" id="ARBA00022827"/>
    </source>
</evidence>
<sequence length="530" mass="56936">MTETVDYISAGAGSAGAVLAARLTEDPAVRVVLIEAGKDRTASLFVNMPVGSFAMIGNPRFSWSYRTEPDPSLGGRTIGWTGGRMLGGSSAINGMVYVRGNRQDYARWVEKGATGWDWPDMLPYFLKSENYQGEPSQWHGSHGPLRVGLQNTRHSLADAVIAAFVANGVPHRPEYCDGDQSGVYENLTTAPGGRRCSTAHGYLADARTRPNLRTMTDTLVDRVLTEQGRAIGVRVLRGGQVQDIAGNTVVLSSGAIQSPAILMRSGIGPGAALTEMGIPVVSDRPVGQNLQDHCGVGLAKFVDVPTYNSPFSPLTIASNLARWVLTRKRPMASAAVQVMAGVRSSPDVEEPDIAVSFLPLAIDLASGRPQMHKRPGISVGGNCMRPDSRGELRLATRDPNEQPIIDHRHLGDYRDVVRLRNFLKFLDKVMASKPLADHVTGNISPAVMPRSDDEWDAMIRETAVVGYHSVGTCRMGGEDAVVDPELRVRGVDNLRVIDASVMPLLVSGNTNAATIAIAERGAEMLLRAAA</sequence>
<evidence type="ECO:0000259" key="8">
    <source>
        <dbReference type="PROSITE" id="PS00624"/>
    </source>
</evidence>
<dbReference type="RefSeq" id="WP_079639454.1">
    <property type="nucleotide sequence ID" value="NZ_FUYP01000019.1"/>
</dbReference>
<dbReference type="InterPro" id="IPR012132">
    <property type="entry name" value="GMC_OxRdtase"/>
</dbReference>
<name>A0A1T5E4Z2_9SPHN</name>
<feature type="domain" description="Glucose-methanol-choline oxidoreductase N-terminal" evidence="8">
    <location>
        <begin position="254"/>
        <end position="268"/>
    </location>
</feature>
<dbReference type="PIRSF" id="PIRSF000137">
    <property type="entry name" value="Alcohol_oxidase"/>
    <property type="match status" value="1"/>
</dbReference>
<dbReference type="Gene3D" id="3.50.50.60">
    <property type="entry name" value="FAD/NAD(P)-binding domain"/>
    <property type="match status" value="1"/>
</dbReference>
<accession>A0A1T5E4Z2</accession>
<proteinExistence type="inferred from homology"/>
<dbReference type="OrthoDB" id="9785276at2"/>
<dbReference type="EMBL" id="FUYP01000019">
    <property type="protein sequence ID" value="SKB79001.1"/>
    <property type="molecule type" value="Genomic_DNA"/>
</dbReference>
<dbReference type="GO" id="GO:0016614">
    <property type="term" value="F:oxidoreductase activity, acting on CH-OH group of donors"/>
    <property type="evidence" value="ECO:0007669"/>
    <property type="project" value="InterPro"/>
</dbReference>
<dbReference type="Pfam" id="PF05199">
    <property type="entry name" value="GMC_oxred_C"/>
    <property type="match status" value="1"/>
</dbReference>
<dbReference type="Pfam" id="PF00732">
    <property type="entry name" value="GMC_oxred_N"/>
    <property type="match status" value="1"/>
</dbReference>
<evidence type="ECO:0000313" key="9">
    <source>
        <dbReference type="EMBL" id="SKB79001.1"/>
    </source>
</evidence>
<evidence type="ECO:0000256" key="2">
    <source>
        <dbReference type="ARBA" id="ARBA00010790"/>
    </source>
</evidence>
<keyword evidence="4 5" id="KW-0274">FAD</keyword>
<feature type="domain" description="Glucose-methanol-choline oxidoreductase N-terminal" evidence="7">
    <location>
        <begin position="83"/>
        <end position="106"/>
    </location>
</feature>
<keyword evidence="10" id="KW-1185">Reference proteome</keyword>
<dbReference type="InterPro" id="IPR036188">
    <property type="entry name" value="FAD/NAD-bd_sf"/>
</dbReference>
<dbReference type="SUPFAM" id="SSF54373">
    <property type="entry name" value="FAD-linked reductases, C-terminal domain"/>
    <property type="match status" value="1"/>
</dbReference>
<protein>
    <submittedName>
        <fullName evidence="9">Choline dehydrogenase</fullName>
    </submittedName>
</protein>
<keyword evidence="3 6" id="KW-0285">Flavoprotein</keyword>
<feature type="binding site" evidence="5">
    <location>
        <position position="220"/>
    </location>
    <ligand>
        <name>FAD</name>
        <dbReference type="ChEBI" id="CHEBI:57692"/>
    </ligand>
</feature>
<evidence type="ECO:0000313" key="10">
    <source>
        <dbReference type="Proteomes" id="UP000190044"/>
    </source>
</evidence>